<dbReference type="PROSITE" id="PS50206">
    <property type="entry name" value="RHODANESE_3"/>
    <property type="match status" value="1"/>
</dbReference>
<dbReference type="CDD" id="cd01518">
    <property type="entry name" value="RHOD_YceA"/>
    <property type="match status" value="1"/>
</dbReference>
<proteinExistence type="predicted"/>
<organism evidence="3 4">
    <name type="scientific">Nitzschia inconspicua</name>
    <dbReference type="NCBI Taxonomy" id="303405"/>
    <lineage>
        <taxon>Eukaryota</taxon>
        <taxon>Sar</taxon>
        <taxon>Stramenopiles</taxon>
        <taxon>Ochrophyta</taxon>
        <taxon>Bacillariophyta</taxon>
        <taxon>Bacillariophyceae</taxon>
        <taxon>Bacillariophycidae</taxon>
        <taxon>Bacillariales</taxon>
        <taxon>Bacillariaceae</taxon>
        <taxon>Nitzschia</taxon>
    </lineage>
</organism>
<comment type="caution">
    <text evidence="3">The sequence shown here is derived from an EMBL/GenBank/DDBJ whole genome shotgun (WGS) entry which is preliminary data.</text>
</comment>
<evidence type="ECO:0000259" key="2">
    <source>
        <dbReference type="PROSITE" id="PS50206"/>
    </source>
</evidence>
<dbReference type="Pfam" id="PF00581">
    <property type="entry name" value="Rhodanese"/>
    <property type="match status" value="1"/>
</dbReference>
<dbReference type="EMBL" id="JAGRRH010000016">
    <property type="protein sequence ID" value="KAG7354561.1"/>
    <property type="molecule type" value="Genomic_DNA"/>
</dbReference>
<feature type="compositionally biased region" description="Low complexity" evidence="1">
    <location>
        <begin position="12"/>
        <end position="25"/>
    </location>
</feature>
<evidence type="ECO:0000313" key="3">
    <source>
        <dbReference type="EMBL" id="KAG7354561.1"/>
    </source>
</evidence>
<evidence type="ECO:0000256" key="1">
    <source>
        <dbReference type="SAM" id="MobiDB-lite"/>
    </source>
</evidence>
<sequence length="406" mass="46111">MSTEKETYNDQTTTVPRSSSSSSRTTLRRNDDNPQLEESTVMTPHRVLALYKFVKPQIPKESLNSLQSEIETVCHNHHAKGTLLLAEEGINGTICYPFSPSINNNASDDTISDNDGNDSLLKFLQSKFDNALRIRISSADRAVFARLKVRIKKEIVTMHWQETEETNDTNNNDNNCPTASSSCASCNPTEQVGEYVKPHDWNRLILDPDTLLIDTRNEYEIDVGTFRNAINPHTQSFVEFPDWMKDNLLLDKCDTDNNNDIRKVPKRIAMFCTGGIRCEKATSACLKLVPKDVPVYHLEGGILAYLNDIPPEQSLFEGDCYVFDQRVAVTYGLQPSTIYQQSCHGCRHPLSNDDLKRDDFVKGVSCRYCSNSLTERKVERYAARQRQIELALLGKETCHDIFLQNR</sequence>
<dbReference type="InterPro" id="IPR001763">
    <property type="entry name" value="Rhodanese-like_dom"/>
</dbReference>
<reference evidence="3" key="1">
    <citation type="journal article" date="2021" name="Sci. Rep.">
        <title>Diploid genomic architecture of Nitzschia inconspicua, an elite biomass production diatom.</title>
        <authorList>
            <person name="Oliver A."/>
            <person name="Podell S."/>
            <person name="Pinowska A."/>
            <person name="Traller J.C."/>
            <person name="Smith S.R."/>
            <person name="McClure R."/>
            <person name="Beliaev A."/>
            <person name="Bohutskyi P."/>
            <person name="Hill E.A."/>
            <person name="Rabines A."/>
            <person name="Zheng H."/>
            <person name="Allen L.Z."/>
            <person name="Kuo A."/>
            <person name="Grigoriev I.V."/>
            <person name="Allen A.E."/>
            <person name="Hazlebeck D."/>
            <person name="Allen E.E."/>
        </authorList>
    </citation>
    <scope>NUCLEOTIDE SEQUENCE</scope>
    <source>
        <strain evidence="3">Hildebrandi</strain>
    </source>
</reference>
<dbReference type="SMART" id="SM00450">
    <property type="entry name" value="RHOD"/>
    <property type="match status" value="1"/>
</dbReference>
<dbReference type="PANTHER" id="PTHR43268:SF3">
    <property type="entry name" value="RHODANESE-LIKE DOMAIN-CONTAINING PROTEIN 7-RELATED"/>
    <property type="match status" value="1"/>
</dbReference>
<reference evidence="3" key="2">
    <citation type="submission" date="2021-04" db="EMBL/GenBank/DDBJ databases">
        <authorList>
            <person name="Podell S."/>
        </authorList>
    </citation>
    <scope>NUCLEOTIDE SEQUENCE</scope>
    <source>
        <strain evidence="3">Hildebrandi</strain>
    </source>
</reference>
<dbReference type="Proteomes" id="UP000693970">
    <property type="component" value="Unassembled WGS sequence"/>
</dbReference>
<evidence type="ECO:0000313" key="4">
    <source>
        <dbReference type="Proteomes" id="UP000693970"/>
    </source>
</evidence>
<dbReference type="AlphaFoldDB" id="A0A9K3L4D6"/>
<accession>A0A9K3L4D6</accession>
<dbReference type="InterPro" id="IPR020936">
    <property type="entry name" value="TrhO"/>
</dbReference>
<dbReference type="InterPro" id="IPR040503">
    <property type="entry name" value="TRHO_N"/>
</dbReference>
<gene>
    <name evidence="3" type="ORF">IV203_003917</name>
</gene>
<feature type="region of interest" description="Disordered" evidence="1">
    <location>
        <begin position="1"/>
        <end position="41"/>
    </location>
</feature>
<dbReference type="OrthoDB" id="25002at2759"/>
<name>A0A9K3L4D6_9STRA</name>
<protein>
    <recommendedName>
        <fullName evidence="2">Rhodanese domain-containing protein</fullName>
    </recommendedName>
</protein>
<dbReference type="PANTHER" id="PTHR43268">
    <property type="entry name" value="THIOSULFATE SULFURTRANSFERASE/RHODANESE-LIKE DOMAIN-CONTAINING PROTEIN 2"/>
    <property type="match status" value="1"/>
</dbReference>
<keyword evidence="4" id="KW-1185">Reference proteome</keyword>
<feature type="domain" description="Rhodanese" evidence="2">
    <location>
        <begin position="206"/>
        <end position="314"/>
    </location>
</feature>
<dbReference type="Pfam" id="PF17773">
    <property type="entry name" value="UPF0176_N"/>
    <property type="match status" value="1"/>
</dbReference>